<dbReference type="RefSeq" id="WP_382417872.1">
    <property type="nucleotide sequence ID" value="NZ_AP031500.1"/>
</dbReference>
<gene>
    <name evidence="2" type="ORF">ACFOEB_15335</name>
</gene>
<accession>A0ABV7HUY2</accession>
<proteinExistence type="predicted"/>
<protein>
    <submittedName>
        <fullName evidence="2">MOSC domain-containing protein</fullName>
    </submittedName>
</protein>
<dbReference type="InterPro" id="IPR005302">
    <property type="entry name" value="MoCF_Sase_C"/>
</dbReference>
<dbReference type="Pfam" id="PF03476">
    <property type="entry name" value="MOSC_N"/>
    <property type="match status" value="1"/>
</dbReference>
<dbReference type="SUPFAM" id="SSF50800">
    <property type="entry name" value="PK beta-barrel domain-like"/>
    <property type="match status" value="1"/>
</dbReference>
<keyword evidence="3" id="KW-1185">Reference proteome</keyword>
<feature type="domain" description="MOSC" evidence="1">
    <location>
        <begin position="137"/>
        <end position="285"/>
    </location>
</feature>
<organism evidence="2 3">
    <name type="scientific">Gilvimarinus japonicus</name>
    <dbReference type="NCBI Taxonomy" id="1796469"/>
    <lineage>
        <taxon>Bacteria</taxon>
        <taxon>Pseudomonadati</taxon>
        <taxon>Pseudomonadota</taxon>
        <taxon>Gammaproteobacteria</taxon>
        <taxon>Cellvibrionales</taxon>
        <taxon>Cellvibrionaceae</taxon>
        <taxon>Gilvimarinus</taxon>
    </lineage>
</organism>
<reference evidence="3" key="1">
    <citation type="journal article" date="2019" name="Int. J. Syst. Evol. Microbiol.">
        <title>The Global Catalogue of Microorganisms (GCM) 10K type strain sequencing project: providing services to taxonomists for standard genome sequencing and annotation.</title>
        <authorList>
            <consortium name="The Broad Institute Genomics Platform"/>
            <consortium name="The Broad Institute Genome Sequencing Center for Infectious Disease"/>
            <person name="Wu L."/>
            <person name="Ma J."/>
        </authorList>
    </citation>
    <scope>NUCLEOTIDE SEQUENCE [LARGE SCALE GENOMIC DNA]</scope>
    <source>
        <strain evidence="3">KCTC 52141</strain>
    </source>
</reference>
<evidence type="ECO:0000259" key="1">
    <source>
        <dbReference type="PROSITE" id="PS51340"/>
    </source>
</evidence>
<dbReference type="PROSITE" id="PS51340">
    <property type="entry name" value="MOSC"/>
    <property type="match status" value="1"/>
</dbReference>
<sequence length="285" mass="31413">MQHVGVIKEIWRYPVKGMAGESLAQCDLGPEGLEGDRVWALRDSARGEIQSCKFRPELLQCTAALRPSGAIDVVMPCGDVIASDDLHIHQRLSELVGHQSTLESLKPLDKAGDNRHFYRRYKPNKHSWLDELKDTFAREPGEPLPDFSQMPQQAQDFVTLPGTFFLVSPFHIITTASVRCLQKQLPAADWDVRRFRPNVVIETSDGAEGLLEQTWLGRQLLLAGLPIDCTAAAPRCGAVTRAQAGLGADKTMLRTIVRRAAQNLGIYGALREAGTIRVGDPVALL</sequence>
<dbReference type="EMBL" id="JBHRTL010000031">
    <property type="protein sequence ID" value="MFC3156583.1"/>
    <property type="molecule type" value="Genomic_DNA"/>
</dbReference>
<dbReference type="Pfam" id="PF03473">
    <property type="entry name" value="MOSC"/>
    <property type="match status" value="1"/>
</dbReference>
<dbReference type="InterPro" id="IPR011037">
    <property type="entry name" value="Pyrv_Knase-like_insert_dom_sf"/>
</dbReference>
<name>A0ABV7HUY2_9GAMM</name>
<dbReference type="InterPro" id="IPR005303">
    <property type="entry name" value="MOCOS_middle"/>
</dbReference>
<evidence type="ECO:0000313" key="2">
    <source>
        <dbReference type="EMBL" id="MFC3156583.1"/>
    </source>
</evidence>
<evidence type="ECO:0000313" key="3">
    <source>
        <dbReference type="Proteomes" id="UP001595548"/>
    </source>
</evidence>
<comment type="caution">
    <text evidence="2">The sequence shown here is derived from an EMBL/GenBank/DDBJ whole genome shotgun (WGS) entry which is preliminary data.</text>
</comment>
<dbReference type="Proteomes" id="UP001595548">
    <property type="component" value="Unassembled WGS sequence"/>
</dbReference>